<organism evidence="1 2">
    <name type="scientific">Janibacter alkaliphilus</name>
    <dbReference type="NCBI Taxonomy" id="1069963"/>
    <lineage>
        <taxon>Bacteria</taxon>
        <taxon>Bacillati</taxon>
        <taxon>Actinomycetota</taxon>
        <taxon>Actinomycetes</taxon>
        <taxon>Micrococcales</taxon>
        <taxon>Intrasporangiaceae</taxon>
        <taxon>Janibacter</taxon>
    </lineage>
</organism>
<evidence type="ECO:0000313" key="1">
    <source>
        <dbReference type="EMBL" id="NYG37322.1"/>
    </source>
</evidence>
<dbReference type="Gene3D" id="3.40.50.1820">
    <property type="entry name" value="alpha/beta hydrolase"/>
    <property type="match status" value="1"/>
</dbReference>
<proteinExistence type="predicted"/>
<dbReference type="RefSeq" id="WP_179462703.1">
    <property type="nucleotide sequence ID" value="NZ_JACBZX010000001.1"/>
</dbReference>
<comment type="caution">
    <text evidence="1">The sequence shown here is derived from an EMBL/GenBank/DDBJ whole genome shotgun (WGS) entry which is preliminary data.</text>
</comment>
<dbReference type="Pfam" id="PF06821">
    <property type="entry name" value="Ser_hydrolase"/>
    <property type="match status" value="1"/>
</dbReference>
<dbReference type="Proteomes" id="UP000592181">
    <property type="component" value="Unassembled WGS sequence"/>
</dbReference>
<name>A0A852X1Y2_9MICO</name>
<sequence length="174" mass="18248">MSTEIVLVPGLRGSAPDHWQERMAATTGATHLPVGRDPLDLDGRVGDLDAVVSSASGPVLLVAHSAGVLTLLHWAARASAEQGRRVVAGLLVTPPTLRAELPPVYPRLSQMREAGWLPVPSGRLPFASTVLVSEDDALVPAGHVGHANPASGFGAWPFVEEVVEDLLGVSRPRV</sequence>
<dbReference type="InterPro" id="IPR010662">
    <property type="entry name" value="RBBP9/YdeN"/>
</dbReference>
<dbReference type="SUPFAM" id="SSF53474">
    <property type="entry name" value="alpha/beta-Hydrolases"/>
    <property type="match status" value="1"/>
</dbReference>
<evidence type="ECO:0008006" key="3">
    <source>
        <dbReference type="Google" id="ProtNLM"/>
    </source>
</evidence>
<reference evidence="1 2" key="1">
    <citation type="submission" date="2020-07" db="EMBL/GenBank/DDBJ databases">
        <title>Sequencing the genomes of 1000 actinobacteria strains.</title>
        <authorList>
            <person name="Klenk H.-P."/>
        </authorList>
    </citation>
    <scope>NUCLEOTIDE SEQUENCE [LARGE SCALE GENOMIC DNA]</scope>
    <source>
        <strain evidence="1 2">DSM 24723</strain>
    </source>
</reference>
<keyword evidence="2" id="KW-1185">Reference proteome</keyword>
<protein>
    <recommendedName>
        <fullName evidence="3">Alpha/beta hydrolase family protein</fullName>
    </recommendedName>
</protein>
<dbReference type="InterPro" id="IPR029058">
    <property type="entry name" value="AB_hydrolase_fold"/>
</dbReference>
<evidence type="ECO:0000313" key="2">
    <source>
        <dbReference type="Proteomes" id="UP000592181"/>
    </source>
</evidence>
<gene>
    <name evidence="1" type="ORF">BJY28_001791</name>
</gene>
<dbReference type="AlphaFoldDB" id="A0A852X1Y2"/>
<dbReference type="GO" id="GO:0016787">
    <property type="term" value="F:hydrolase activity"/>
    <property type="evidence" value="ECO:0007669"/>
    <property type="project" value="InterPro"/>
</dbReference>
<dbReference type="EMBL" id="JACBZX010000001">
    <property type="protein sequence ID" value="NYG37322.1"/>
    <property type="molecule type" value="Genomic_DNA"/>
</dbReference>
<accession>A0A852X1Y2</accession>